<evidence type="ECO:0000256" key="1">
    <source>
        <dbReference type="ARBA" id="ARBA00022723"/>
    </source>
</evidence>
<dbReference type="PANTHER" id="PTHR11474">
    <property type="entry name" value="TYROSINASE FAMILY MEMBER"/>
    <property type="match status" value="1"/>
</dbReference>
<keyword evidence="3" id="KW-0732">Signal</keyword>
<evidence type="ECO:0000256" key="3">
    <source>
        <dbReference type="SAM" id="SignalP"/>
    </source>
</evidence>
<dbReference type="AlphaFoldDB" id="A0A2T9YAV5"/>
<dbReference type="InterPro" id="IPR050316">
    <property type="entry name" value="Tyrosinase/Hemocyanin"/>
</dbReference>
<evidence type="ECO:0000313" key="6">
    <source>
        <dbReference type="Proteomes" id="UP000245383"/>
    </source>
</evidence>
<dbReference type="InterPro" id="IPR008922">
    <property type="entry name" value="Di-copper_centre_dom_sf"/>
</dbReference>
<dbReference type="GO" id="GO:0016491">
    <property type="term" value="F:oxidoreductase activity"/>
    <property type="evidence" value="ECO:0007669"/>
    <property type="project" value="InterPro"/>
</dbReference>
<dbReference type="STRING" id="133385.A0A2T9YAV5"/>
<evidence type="ECO:0000313" key="5">
    <source>
        <dbReference type="EMBL" id="PVU89461.1"/>
    </source>
</evidence>
<name>A0A2T9YAV5_9FUNG</name>
<dbReference type="GO" id="GO:0046872">
    <property type="term" value="F:metal ion binding"/>
    <property type="evidence" value="ECO:0007669"/>
    <property type="project" value="UniProtKB-KW"/>
</dbReference>
<keyword evidence="1" id="KW-0479">Metal-binding</keyword>
<keyword evidence="6" id="KW-1185">Reference proteome</keyword>
<accession>A0A2T9YAV5</accession>
<dbReference type="Pfam" id="PF00264">
    <property type="entry name" value="Tyrosinase"/>
    <property type="match status" value="1"/>
</dbReference>
<dbReference type="Gene3D" id="1.10.1280.10">
    <property type="entry name" value="Di-copper center containing domain from catechol oxidase"/>
    <property type="match status" value="1"/>
</dbReference>
<dbReference type="EMBL" id="MBFR01000313">
    <property type="protein sequence ID" value="PVU89461.1"/>
    <property type="molecule type" value="Genomic_DNA"/>
</dbReference>
<feature type="chain" id="PRO_5015626522" description="Tyrosinase copper-binding domain-containing protein" evidence="3">
    <location>
        <begin position="21"/>
        <end position="482"/>
    </location>
</feature>
<organism evidence="5 6">
    <name type="scientific">Smittium simulii</name>
    <dbReference type="NCBI Taxonomy" id="133385"/>
    <lineage>
        <taxon>Eukaryota</taxon>
        <taxon>Fungi</taxon>
        <taxon>Fungi incertae sedis</taxon>
        <taxon>Zoopagomycota</taxon>
        <taxon>Kickxellomycotina</taxon>
        <taxon>Harpellomycetes</taxon>
        <taxon>Harpellales</taxon>
        <taxon>Legeriomycetaceae</taxon>
        <taxon>Smittium</taxon>
    </lineage>
</organism>
<protein>
    <recommendedName>
        <fullName evidence="4">Tyrosinase copper-binding domain-containing protein</fullName>
    </recommendedName>
</protein>
<dbReference type="Proteomes" id="UP000245383">
    <property type="component" value="Unassembled WGS sequence"/>
</dbReference>
<dbReference type="PRINTS" id="PR00092">
    <property type="entry name" value="TYROSINASE"/>
</dbReference>
<dbReference type="SUPFAM" id="SSF48056">
    <property type="entry name" value="Di-copper centre-containing domain"/>
    <property type="match status" value="1"/>
</dbReference>
<dbReference type="InterPro" id="IPR002227">
    <property type="entry name" value="Tyrosinase_Cu-bd"/>
</dbReference>
<evidence type="ECO:0000256" key="2">
    <source>
        <dbReference type="ARBA" id="ARBA00023008"/>
    </source>
</evidence>
<dbReference type="PANTHER" id="PTHR11474:SF126">
    <property type="entry name" value="TYROSINASE-LIKE PROTEIN TYR-1-RELATED"/>
    <property type="match status" value="1"/>
</dbReference>
<reference evidence="5 6" key="1">
    <citation type="journal article" date="2018" name="MBio">
        <title>Comparative Genomics Reveals the Core Gene Toolbox for the Fungus-Insect Symbiosis.</title>
        <authorList>
            <person name="Wang Y."/>
            <person name="Stata M."/>
            <person name="Wang W."/>
            <person name="Stajich J.E."/>
            <person name="White M.M."/>
            <person name="Moncalvo J.M."/>
        </authorList>
    </citation>
    <scope>NUCLEOTIDE SEQUENCE [LARGE SCALE GENOMIC DNA]</scope>
    <source>
        <strain evidence="5 6">SWE-8-4</strain>
    </source>
</reference>
<feature type="domain" description="Tyrosinase copper-binding" evidence="4">
    <location>
        <begin position="59"/>
        <end position="234"/>
    </location>
</feature>
<sequence>MKLVKSVFLLAIALAKISNASTLPKCKSVVTRREIRHLSDSQWQSTRQTLNTMQNQGWFSWFAAMHVAHFRTIHESPTFLPWHRRFIREFELVGQYYQPDFSLPYWDSSIDYKDPVSSIVLTDKYLGSNGSGDDSCVSNGLPRKWMIDYPRKHCLRRKYNLGNKIKPWFSPESITSDIQMSKTFIDISTRIEYGFHAVVHNGIGGDMISGSSPNDFAFFLHHCNVDRVWWKWQNIKPENVKMYNYRPNQKAVSLSDTIAGYDEKISDVMELGYGLVCYTYSENGKISRRDEKGIKEAKKVEAVLKVPEMSLTTGLQSSTLSKFFPLISAEEDTPKSSIDLPNDVSDRAVKYAQTRINKTDTATDVVAGSIGDTIIKQSNKMDFSDIVVNSNDKDNKILIDNFSSSKITQEKTTKNTLEVLTDAVVIAASKDDPKNIIPLPDRITEQFLVLNHYDPVKYMAYYNEKVGLVNALNKDGYVSPYN</sequence>
<dbReference type="OrthoDB" id="6132182at2759"/>
<keyword evidence="2" id="KW-0186">Copper</keyword>
<gene>
    <name evidence="5" type="ORF">BB561_005350</name>
</gene>
<feature type="signal peptide" evidence="3">
    <location>
        <begin position="1"/>
        <end position="20"/>
    </location>
</feature>
<evidence type="ECO:0000259" key="4">
    <source>
        <dbReference type="Pfam" id="PF00264"/>
    </source>
</evidence>
<proteinExistence type="predicted"/>
<comment type="caution">
    <text evidence="5">The sequence shown here is derived from an EMBL/GenBank/DDBJ whole genome shotgun (WGS) entry which is preliminary data.</text>
</comment>